<dbReference type="GO" id="GO:0009253">
    <property type="term" value="P:peptidoglycan catabolic process"/>
    <property type="evidence" value="ECO:0007669"/>
    <property type="project" value="InterPro"/>
</dbReference>
<proteinExistence type="evidence at transcript level"/>
<dbReference type="InterPro" id="IPR036505">
    <property type="entry name" value="Amidase/PGRP_sf"/>
</dbReference>
<keyword evidence="9" id="KW-1133">Transmembrane helix</keyword>
<name>B6RQQ0_SITZE</name>
<comment type="function">
    <text evidence="6">Peptidoglycan-recognition protein probably involved in innate immunity by binding to peptidoglycans (PGN) of bacteria and activating the prophenoloxidase (proPO) cascade immune response. Binds to 1,3-beta-D-glucan and PGN.</text>
</comment>
<dbReference type="InterPro" id="IPR006619">
    <property type="entry name" value="PGRP_domain_met/bac"/>
</dbReference>
<dbReference type="GO" id="GO:0008270">
    <property type="term" value="F:zinc ion binding"/>
    <property type="evidence" value="ECO:0007669"/>
    <property type="project" value="InterPro"/>
</dbReference>
<dbReference type="GO" id="GO:0008745">
    <property type="term" value="F:N-acetylmuramoyl-L-alanine amidase activity"/>
    <property type="evidence" value="ECO:0007669"/>
    <property type="project" value="InterPro"/>
</dbReference>
<accession>B6RQQ0</accession>
<evidence type="ECO:0000256" key="4">
    <source>
        <dbReference type="ARBA" id="ARBA00022859"/>
    </source>
</evidence>
<sequence>MSSLSFVIVIVLNIGIVIATCPAILKRAEWGARPALSTSLLRQEPAPFVLVHHSDTPQCINEVACKTRLHGIQNYHMDQKGWDDIGYNFMIGGDGTIFEGRGWGLTGAHAVKYNSLSIGICLLGNFQETNPSAAQLTALESLIECGVKEEKIHTQYRLMGHRQVSATACPGDKLFRVLSHMPNFVRT</sequence>
<reference evidence="12" key="1">
    <citation type="journal article" date="2008" name="BMC Biol.">
        <title>Identification of the weevil immune genes and their expression in the bacteriome tissue.</title>
        <authorList>
            <person name="Anselme C."/>
            <person name="Perez-Brocal V."/>
            <person name="Vallier A."/>
            <person name="Vincent-Monegat C."/>
            <person name="Charif D."/>
            <person name="Latorre A."/>
            <person name="Moya A."/>
            <person name="Heddi A."/>
        </authorList>
    </citation>
    <scope>NUCLEOTIDE SEQUENCE</scope>
    <source>
        <strain evidence="12">Lagoa</strain>
    </source>
</reference>
<dbReference type="CDD" id="cd06583">
    <property type="entry name" value="PGRP"/>
    <property type="match status" value="1"/>
</dbReference>
<dbReference type="AlphaFoldDB" id="B6RQQ0"/>
<evidence type="ECO:0000256" key="7">
    <source>
        <dbReference type="PIRNR" id="PIRNR037945"/>
    </source>
</evidence>
<dbReference type="Gene3D" id="3.40.80.10">
    <property type="entry name" value="Peptidoglycan recognition protein-like"/>
    <property type="match status" value="1"/>
</dbReference>
<dbReference type="InterPro" id="IPR015510">
    <property type="entry name" value="PGRP"/>
</dbReference>
<dbReference type="SMART" id="SM00701">
    <property type="entry name" value="PGRP"/>
    <property type="match status" value="1"/>
</dbReference>
<feature type="disulfide bond" evidence="8">
    <location>
        <begin position="59"/>
        <end position="65"/>
    </location>
</feature>
<protein>
    <recommendedName>
        <fullName evidence="7">Peptidoglycan-recognition protein</fullName>
    </recommendedName>
</protein>
<keyword evidence="9" id="KW-0472">Membrane</keyword>
<dbReference type="PIRSF" id="PIRSF037945">
    <property type="entry name" value="PGRPs"/>
    <property type="match status" value="1"/>
</dbReference>
<keyword evidence="2 7" id="KW-0399">Innate immunity</keyword>
<dbReference type="SUPFAM" id="SSF55846">
    <property type="entry name" value="N-acetylmuramoyl-L-alanine amidase-like"/>
    <property type="match status" value="1"/>
</dbReference>
<feature type="transmembrane region" description="Helical" evidence="9">
    <location>
        <begin position="6"/>
        <end position="25"/>
    </location>
</feature>
<dbReference type="GO" id="GO:0042834">
    <property type="term" value="F:peptidoglycan binding"/>
    <property type="evidence" value="ECO:0007669"/>
    <property type="project" value="InterPro"/>
</dbReference>
<feature type="domain" description="Peptidoglycan recognition protein family" evidence="11">
    <location>
        <begin position="22"/>
        <end position="165"/>
    </location>
</feature>
<dbReference type="Pfam" id="PF01510">
    <property type="entry name" value="Amidase_2"/>
    <property type="match status" value="1"/>
</dbReference>
<evidence type="ECO:0000256" key="1">
    <source>
        <dbReference type="ARBA" id="ARBA00007553"/>
    </source>
</evidence>
<feature type="domain" description="N-acetylmuramoyl-L-alanine amidase" evidence="10">
    <location>
        <begin position="35"/>
        <end position="171"/>
    </location>
</feature>
<evidence type="ECO:0000256" key="5">
    <source>
        <dbReference type="ARBA" id="ARBA00023157"/>
    </source>
</evidence>
<keyword evidence="3" id="KW-0732">Signal</keyword>
<evidence type="ECO:0000256" key="9">
    <source>
        <dbReference type="SAM" id="Phobius"/>
    </source>
</evidence>
<organism evidence="12">
    <name type="scientific">Sitophilus zeamais</name>
    <name type="common">Maize weevil</name>
    <dbReference type="NCBI Taxonomy" id="7047"/>
    <lineage>
        <taxon>Eukaryota</taxon>
        <taxon>Metazoa</taxon>
        <taxon>Ecdysozoa</taxon>
        <taxon>Arthropoda</taxon>
        <taxon>Hexapoda</taxon>
        <taxon>Insecta</taxon>
        <taxon>Pterygota</taxon>
        <taxon>Neoptera</taxon>
        <taxon>Endopterygota</taxon>
        <taxon>Coleoptera</taxon>
        <taxon>Polyphaga</taxon>
        <taxon>Cucujiformia</taxon>
        <taxon>Curculionidae</taxon>
        <taxon>Dryophthorinae</taxon>
        <taxon>Sitophilus</taxon>
    </lineage>
</organism>
<dbReference type="PANTHER" id="PTHR11022">
    <property type="entry name" value="PEPTIDOGLYCAN RECOGNITION PROTEIN"/>
    <property type="match status" value="1"/>
</dbReference>
<keyword evidence="9" id="KW-0812">Transmembrane</keyword>
<keyword evidence="4 7" id="KW-0391">Immunity</keyword>
<evidence type="ECO:0000256" key="3">
    <source>
        <dbReference type="ARBA" id="ARBA00022729"/>
    </source>
</evidence>
<evidence type="ECO:0000259" key="10">
    <source>
        <dbReference type="SMART" id="SM00644"/>
    </source>
</evidence>
<evidence type="ECO:0000259" key="11">
    <source>
        <dbReference type="SMART" id="SM00701"/>
    </source>
</evidence>
<dbReference type="SMART" id="SM00644">
    <property type="entry name" value="Ami_2"/>
    <property type="match status" value="1"/>
</dbReference>
<dbReference type="FunFam" id="3.40.80.10:FF:000001">
    <property type="entry name" value="Peptidoglycan recognition protein 1"/>
    <property type="match status" value="1"/>
</dbReference>
<evidence type="ECO:0000256" key="2">
    <source>
        <dbReference type="ARBA" id="ARBA00022588"/>
    </source>
</evidence>
<comment type="similarity">
    <text evidence="1 7">Belongs to the N-acetylmuramoyl-L-alanine amidase 2 family.</text>
</comment>
<evidence type="ECO:0000313" key="12">
    <source>
        <dbReference type="EMBL" id="ABZ80671.1"/>
    </source>
</evidence>
<dbReference type="InterPro" id="IPR017331">
    <property type="entry name" value="Peptidoglycan_recognition"/>
</dbReference>
<dbReference type="InterPro" id="IPR002502">
    <property type="entry name" value="Amidase_domain"/>
</dbReference>
<dbReference type="EMBL" id="EU282121">
    <property type="protein sequence ID" value="ABZ80671.1"/>
    <property type="molecule type" value="mRNA"/>
</dbReference>
<evidence type="ECO:0000256" key="8">
    <source>
        <dbReference type="PIRSR" id="PIRSR037945-1"/>
    </source>
</evidence>
<feature type="disulfide bond" evidence="8">
    <location>
        <begin position="21"/>
        <end position="145"/>
    </location>
</feature>
<dbReference type="PANTHER" id="PTHR11022:SF75">
    <property type="entry name" value="PEPTIDOGLYCAN-RECOGNITION PROTEIN SB1-RELATED"/>
    <property type="match status" value="1"/>
</dbReference>
<evidence type="ECO:0000256" key="6">
    <source>
        <dbReference type="ARBA" id="ARBA00057187"/>
    </source>
</evidence>
<dbReference type="GO" id="GO:0045087">
    <property type="term" value="P:innate immune response"/>
    <property type="evidence" value="ECO:0007669"/>
    <property type="project" value="UniProtKB-KW"/>
</dbReference>
<keyword evidence="5 8" id="KW-1015">Disulfide bond</keyword>